<dbReference type="eggNOG" id="ENOG502QVZI">
    <property type="taxonomic scope" value="Eukaryota"/>
</dbReference>
<gene>
    <name evidence="3" type="ORF">L484_008384</name>
</gene>
<dbReference type="PANTHER" id="PTHR47987:SF11">
    <property type="entry name" value="RECEPTOR-LIKE CYTOSOLIC SERINE_THREONINE-PROTEIN KINASE RBK1 ISOFORM X1"/>
    <property type="match status" value="1"/>
</dbReference>
<keyword evidence="3" id="KW-0418">Kinase</keyword>
<dbReference type="STRING" id="981085.W9S5I1"/>
<feature type="compositionally biased region" description="Basic and acidic residues" evidence="1">
    <location>
        <begin position="195"/>
        <end position="209"/>
    </location>
</feature>
<dbReference type="FunFam" id="3.30.200.20:FF:000268">
    <property type="entry name" value="probable receptor-like serine/threonine-protein kinase At5g57670"/>
    <property type="match status" value="1"/>
</dbReference>
<dbReference type="SUPFAM" id="SSF56112">
    <property type="entry name" value="Protein kinase-like (PK-like)"/>
    <property type="match status" value="1"/>
</dbReference>
<dbReference type="KEGG" id="mnt:21391753"/>
<dbReference type="EMBL" id="KE345798">
    <property type="protein sequence ID" value="EXC16578.1"/>
    <property type="molecule type" value="Genomic_DNA"/>
</dbReference>
<evidence type="ECO:0000313" key="4">
    <source>
        <dbReference type="Proteomes" id="UP000030645"/>
    </source>
</evidence>
<dbReference type="InterPro" id="IPR014729">
    <property type="entry name" value="Rossmann-like_a/b/a_fold"/>
</dbReference>
<dbReference type="PANTHER" id="PTHR47987">
    <property type="entry name" value="OS08G0249100 PROTEIN"/>
    <property type="match status" value="1"/>
</dbReference>
<dbReference type="OrthoDB" id="654677at2759"/>
<dbReference type="SMART" id="SM00220">
    <property type="entry name" value="S_TKc"/>
    <property type="match status" value="1"/>
</dbReference>
<feature type="compositionally biased region" description="Polar residues" evidence="1">
    <location>
        <begin position="614"/>
        <end position="623"/>
    </location>
</feature>
<feature type="compositionally biased region" description="Acidic residues" evidence="1">
    <location>
        <begin position="624"/>
        <end position="633"/>
    </location>
</feature>
<dbReference type="InterPro" id="IPR000719">
    <property type="entry name" value="Prot_kinase_dom"/>
</dbReference>
<dbReference type="Pfam" id="PF00069">
    <property type="entry name" value="Pkinase"/>
    <property type="match status" value="1"/>
</dbReference>
<dbReference type="InterPro" id="IPR011009">
    <property type="entry name" value="Kinase-like_dom_sf"/>
</dbReference>
<accession>W9S5I1</accession>
<dbReference type="Proteomes" id="UP000030645">
    <property type="component" value="Unassembled WGS sequence"/>
</dbReference>
<organism evidence="3 4">
    <name type="scientific">Morus notabilis</name>
    <dbReference type="NCBI Taxonomy" id="981085"/>
    <lineage>
        <taxon>Eukaryota</taxon>
        <taxon>Viridiplantae</taxon>
        <taxon>Streptophyta</taxon>
        <taxon>Embryophyta</taxon>
        <taxon>Tracheophyta</taxon>
        <taxon>Spermatophyta</taxon>
        <taxon>Magnoliopsida</taxon>
        <taxon>eudicotyledons</taxon>
        <taxon>Gunneridae</taxon>
        <taxon>Pentapetalae</taxon>
        <taxon>rosids</taxon>
        <taxon>fabids</taxon>
        <taxon>Rosales</taxon>
        <taxon>Moraceae</taxon>
        <taxon>Moreae</taxon>
        <taxon>Morus</taxon>
    </lineage>
</organism>
<dbReference type="PROSITE" id="PS00108">
    <property type="entry name" value="PROTEIN_KINASE_ST"/>
    <property type="match status" value="1"/>
</dbReference>
<dbReference type="Gene3D" id="3.40.50.620">
    <property type="entry name" value="HUPs"/>
    <property type="match status" value="1"/>
</dbReference>
<reference evidence="4" key="1">
    <citation type="submission" date="2013-01" db="EMBL/GenBank/DDBJ databases">
        <title>Draft Genome Sequence of a Mulberry Tree, Morus notabilis C.K. Schneid.</title>
        <authorList>
            <person name="He N."/>
            <person name="Zhao S."/>
        </authorList>
    </citation>
    <scope>NUCLEOTIDE SEQUENCE</scope>
</reference>
<dbReference type="FunFam" id="1.10.510.10:FF:000284">
    <property type="entry name" value="Putative receptor-like serine/threonine-protein kinase"/>
    <property type="match status" value="1"/>
</dbReference>
<dbReference type="GO" id="GO:0005524">
    <property type="term" value="F:ATP binding"/>
    <property type="evidence" value="ECO:0007669"/>
    <property type="project" value="InterPro"/>
</dbReference>
<evidence type="ECO:0000256" key="1">
    <source>
        <dbReference type="SAM" id="MobiDB-lite"/>
    </source>
</evidence>
<keyword evidence="3" id="KW-0675">Receptor</keyword>
<dbReference type="SUPFAM" id="SSF52402">
    <property type="entry name" value="Adenine nucleotide alpha hydrolases-like"/>
    <property type="match status" value="1"/>
</dbReference>
<evidence type="ECO:0000313" key="3">
    <source>
        <dbReference type="EMBL" id="EXC16578.1"/>
    </source>
</evidence>
<feature type="region of interest" description="Disordered" evidence="1">
    <location>
        <begin position="160"/>
        <end position="212"/>
    </location>
</feature>
<feature type="domain" description="Protein kinase" evidence="2">
    <location>
        <begin position="330"/>
        <end position="613"/>
    </location>
</feature>
<dbReference type="InterPro" id="IPR006016">
    <property type="entry name" value="UspA"/>
</dbReference>
<name>W9S5I1_9ROSA</name>
<dbReference type="CDD" id="cd00293">
    <property type="entry name" value="USP-like"/>
    <property type="match status" value="1"/>
</dbReference>
<protein>
    <submittedName>
        <fullName evidence="3">Putative receptor-like serine/threonine-protein kinase</fullName>
    </submittedName>
</protein>
<dbReference type="Gene3D" id="1.10.510.10">
    <property type="entry name" value="Transferase(Phosphotransferase) domain 1"/>
    <property type="match status" value="1"/>
</dbReference>
<dbReference type="GO" id="GO:0004672">
    <property type="term" value="F:protein kinase activity"/>
    <property type="evidence" value="ECO:0007669"/>
    <property type="project" value="InterPro"/>
</dbReference>
<dbReference type="Gene3D" id="3.30.200.20">
    <property type="entry name" value="Phosphorylase Kinase, domain 1"/>
    <property type="match status" value="1"/>
</dbReference>
<keyword evidence="4" id="KW-1185">Reference proteome</keyword>
<dbReference type="AlphaFoldDB" id="W9S5I1"/>
<sequence length="682" mass="75677">MTVEEFKTNTINNEKKKKNVLVGIRINSESREVLSWALVKVAEPGDSVIAIYVRPSSDHALREKPTLDDYLDVYQGLCSVKKVELIGQIMTGSSVRRVLVREAKNYDAVALVLGISKQTTLGSRISTAKYCAKRLSSTTDVVAIHNGKIVFRRYSTSSQLPGLKEDAKPSLAQSELGDSDVETETVVSFSKTTRNSRDSPTHGGEDSRSDSFISRSDSLLTTDYCSMDNKPGWPLLRRANLVAPQTPKARNESVVQWVMNLPDRSPLQPLQRSTILENSNMETEISDSSKIRLSAFGEAPEGLKKLLQTSSFGCNYWFSLDVLKTSTSQFSSENVIGKGGSNCVYKGTLPNRKLVAVKILNSSKEGWKEFALEFDIISSLKHKHIAPLVGVCVEDNALISVYDFFPKGSLEENLHGNNKDKGVLSWEMRYSIAVGIAEALYYLHKECPQPVIHRDIKTSNILLSDGFEPKLSDFGLAIWGPKTSSFLIEGDVVGTFGYLAPEYFMYGKVSDKIDVFAFGVVLLELLSGRRPIGSDCNSSKGQESLVMRAKRVIEIGDIKSMLDPNLDGKVDELQMQRMALAATLCITQSARLRPGISEILKLLKGDKDVEKWTNSKSEYQQDSENQDDKDDEVYPTTSAELHLGVALLDVVDDDTTSFSSRSHSISLEEYFKGRWSRSPSFD</sequence>
<dbReference type="InterPro" id="IPR046958">
    <property type="entry name" value="RBK1/2/STUNTED"/>
</dbReference>
<dbReference type="InterPro" id="IPR008271">
    <property type="entry name" value="Ser/Thr_kinase_AS"/>
</dbReference>
<dbReference type="Pfam" id="PF00582">
    <property type="entry name" value="Usp"/>
    <property type="match status" value="1"/>
</dbReference>
<dbReference type="PROSITE" id="PS50011">
    <property type="entry name" value="PROTEIN_KINASE_DOM"/>
    <property type="match status" value="1"/>
</dbReference>
<evidence type="ECO:0000259" key="2">
    <source>
        <dbReference type="PROSITE" id="PS50011"/>
    </source>
</evidence>
<proteinExistence type="predicted"/>
<keyword evidence="3" id="KW-0808">Transferase</keyword>
<feature type="region of interest" description="Disordered" evidence="1">
    <location>
        <begin position="614"/>
        <end position="635"/>
    </location>
</feature>